<evidence type="ECO:0000313" key="2">
    <source>
        <dbReference type="EMBL" id="VFA97397.1"/>
    </source>
</evidence>
<feature type="transmembrane region" description="Helical" evidence="1">
    <location>
        <begin position="42"/>
        <end position="62"/>
    </location>
</feature>
<evidence type="ECO:0000313" key="3">
    <source>
        <dbReference type="Proteomes" id="UP000290439"/>
    </source>
</evidence>
<name>A0A4U8W5H3_9NOCA</name>
<keyword evidence="1" id="KW-0472">Membrane</keyword>
<evidence type="ECO:0000256" key="1">
    <source>
        <dbReference type="SAM" id="Phobius"/>
    </source>
</evidence>
<gene>
    <name evidence="2" type="ORF">NCTC10797_01160</name>
</gene>
<dbReference type="RefSeq" id="WP_130916288.1">
    <property type="nucleotide sequence ID" value="NZ_JADLPI010000010.1"/>
</dbReference>
<feature type="transmembrane region" description="Helical" evidence="1">
    <location>
        <begin position="74"/>
        <end position="92"/>
    </location>
</feature>
<feature type="transmembrane region" description="Helical" evidence="1">
    <location>
        <begin position="156"/>
        <end position="177"/>
    </location>
</feature>
<dbReference type="AlphaFoldDB" id="A0A4U8W5H3"/>
<keyword evidence="1" id="KW-1133">Transmembrane helix</keyword>
<dbReference type="Pfam" id="PF11139">
    <property type="entry name" value="SfLAP"/>
    <property type="match status" value="1"/>
</dbReference>
<dbReference type="EMBL" id="LR215973">
    <property type="protein sequence ID" value="VFA97397.1"/>
    <property type="molecule type" value="Genomic_DNA"/>
</dbReference>
<organism evidence="2 3">
    <name type="scientific">Nocardia cyriacigeorgica</name>
    <dbReference type="NCBI Taxonomy" id="135487"/>
    <lineage>
        <taxon>Bacteria</taxon>
        <taxon>Bacillati</taxon>
        <taxon>Actinomycetota</taxon>
        <taxon>Actinomycetes</taxon>
        <taxon>Mycobacteriales</taxon>
        <taxon>Nocardiaceae</taxon>
        <taxon>Nocardia</taxon>
    </lineage>
</organism>
<feature type="transmembrane region" description="Helical" evidence="1">
    <location>
        <begin position="198"/>
        <end position="217"/>
    </location>
</feature>
<reference evidence="2 3" key="1">
    <citation type="submission" date="2019-02" db="EMBL/GenBank/DDBJ databases">
        <authorList>
            <consortium name="Pathogen Informatics"/>
        </authorList>
    </citation>
    <scope>NUCLEOTIDE SEQUENCE [LARGE SCALE GENOMIC DNA]</scope>
    <source>
        <strain evidence="2 3">3012STDY6756504</strain>
    </source>
</reference>
<proteinExistence type="predicted"/>
<protein>
    <submittedName>
        <fullName evidence="2">Protein of uncharacterized function (DUF2910)</fullName>
    </submittedName>
</protein>
<dbReference type="InterPro" id="IPR021315">
    <property type="entry name" value="Gap/Sap"/>
</dbReference>
<keyword evidence="1" id="KW-0812">Transmembrane</keyword>
<accession>A0A4U8W5H3</accession>
<dbReference type="Proteomes" id="UP000290439">
    <property type="component" value="Chromosome"/>
</dbReference>
<feature type="transmembrane region" description="Helical" evidence="1">
    <location>
        <begin position="12"/>
        <end position="30"/>
    </location>
</feature>
<sequence length="219" mass="21800">MGAVIGDLLPLAVGVAISPIPIVAAILMLLSANAGKTSIGFGLGWVAGIAVVTGVVVALSGVLSGSGDEQPSAAASWIKIVLGVLLIALAVGQWRDRADTSVPGWMRAIDEFGFGKATGLGVLLSALNPKNLLLCLSAGVVIGTSGLSAGGDVVSVVIFTVLAASTVLVPVIGYAIAADELRGGLDTMKAWLQDNNHIVMAIVLLVMGAVVLGKGIGGL</sequence>